<evidence type="ECO:0000313" key="2">
    <source>
        <dbReference type="Proteomes" id="UP000008237"/>
    </source>
</evidence>
<dbReference type="Proteomes" id="UP000008237">
    <property type="component" value="Unassembled WGS sequence"/>
</dbReference>
<reference evidence="1 2" key="1">
    <citation type="journal article" date="2010" name="Science">
        <title>Genomic comparison of the ants Camponotus floridanus and Harpegnathos saltator.</title>
        <authorList>
            <person name="Bonasio R."/>
            <person name="Zhang G."/>
            <person name="Ye C."/>
            <person name="Mutti N.S."/>
            <person name="Fang X."/>
            <person name="Qin N."/>
            <person name="Donahue G."/>
            <person name="Yang P."/>
            <person name="Li Q."/>
            <person name="Li C."/>
            <person name="Zhang P."/>
            <person name="Huang Z."/>
            <person name="Berger S.L."/>
            <person name="Reinberg D."/>
            <person name="Wang J."/>
            <person name="Liebig J."/>
        </authorList>
    </citation>
    <scope>NUCLEOTIDE SEQUENCE [LARGE SCALE GENOMIC DNA]</scope>
    <source>
        <strain evidence="1 2">R22 G/1</strain>
    </source>
</reference>
<dbReference type="GO" id="GO:0003676">
    <property type="term" value="F:nucleic acid binding"/>
    <property type="evidence" value="ECO:0007669"/>
    <property type="project" value="InterPro"/>
</dbReference>
<name>E2BNK7_HARSA</name>
<dbReference type="InParanoid" id="E2BNK7"/>
<dbReference type="PANTHER" id="PTHR46060:SF1">
    <property type="entry name" value="MARINER MOS1 TRANSPOSASE-LIKE PROTEIN"/>
    <property type="match status" value="1"/>
</dbReference>
<gene>
    <name evidence="1" type="ORF">EAI_01945</name>
</gene>
<dbReference type="EMBL" id="GL449414">
    <property type="protein sequence ID" value="EFN82786.1"/>
    <property type="molecule type" value="Genomic_DNA"/>
</dbReference>
<dbReference type="InterPro" id="IPR036397">
    <property type="entry name" value="RNaseH_sf"/>
</dbReference>
<proteinExistence type="predicted"/>
<dbReference type="InterPro" id="IPR052709">
    <property type="entry name" value="Transposase-MT_Hybrid"/>
</dbReference>
<dbReference type="AlphaFoldDB" id="E2BNK7"/>
<organism evidence="2">
    <name type="scientific">Harpegnathos saltator</name>
    <name type="common">Jerdon's jumping ant</name>
    <dbReference type="NCBI Taxonomy" id="610380"/>
    <lineage>
        <taxon>Eukaryota</taxon>
        <taxon>Metazoa</taxon>
        <taxon>Ecdysozoa</taxon>
        <taxon>Arthropoda</taxon>
        <taxon>Hexapoda</taxon>
        <taxon>Insecta</taxon>
        <taxon>Pterygota</taxon>
        <taxon>Neoptera</taxon>
        <taxon>Endopterygota</taxon>
        <taxon>Hymenoptera</taxon>
        <taxon>Apocrita</taxon>
        <taxon>Aculeata</taxon>
        <taxon>Formicoidea</taxon>
        <taxon>Formicidae</taxon>
        <taxon>Ponerinae</taxon>
        <taxon>Ponerini</taxon>
        <taxon>Harpegnathos</taxon>
    </lineage>
</organism>
<keyword evidence="2" id="KW-1185">Reference proteome</keyword>
<feature type="non-terminal residue" evidence="1">
    <location>
        <position position="1"/>
    </location>
</feature>
<sequence>NALSHTSTLVTREFLTKNSTYVAPQAPYSPDMAPCDFFLFPLLKKLFRGQCFESIYDMKEKSLRELKAIPSCRVCFLDWIKRWHMCVASNGDYFE</sequence>
<evidence type="ECO:0000313" key="1">
    <source>
        <dbReference type="EMBL" id="EFN82786.1"/>
    </source>
</evidence>
<protein>
    <recommendedName>
        <fullName evidence="3">Histone-lysine N-methyltransferase SETMAR</fullName>
    </recommendedName>
</protein>
<feature type="non-terminal residue" evidence="1">
    <location>
        <position position="95"/>
    </location>
</feature>
<evidence type="ECO:0008006" key="3">
    <source>
        <dbReference type="Google" id="ProtNLM"/>
    </source>
</evidence>
<accession>E2BNK7</accession>
<dbReference type="PANTHER" id="PTHR46060">
    <property type="entry name" value="MARINER MOS1 TRANSPOSASE-LIKE PROTEIN"/>
    <property type="match status" value="1"/>
</dbReference>
<dbReference type="Gene3D" id="3.30.420.10">
    <property type="entry name" value="Ribonuclease H-like superfamily/Ribonuclease H"/>
    <property type="match status" value="1"/>
</dbReference>